<dbReference type="GO" id="GO:0005615">
    <property type="term" value="C:extracellular space"/>
    <property type="evidence" value="ECO:0007669"/>
    <property type="project" value="TreeGrafter"/>
</dbReference>
<dbReference type="GO" id="GO:0006508">
    <property type="term" value="P:proteolysis"/>
    <property type="evidence" value="ECO:0007669"/>
    <property type="project" value="TreeGrafter"/>
</dbReference>
<reference evidence="3" key="1">
    <citation type="submission" date="2022-10" db="EMBL/GenBank/DDBJ databases">
        <title>Genome assembly of Pristionchus species.</title>
        <authorList>
            <person name="Yoshida K."/>
            <person name="Sommer R.J."/>
        </authorList>
    </citation>
    <scope>NUCLEOTIDE SEQUENCE [LARGE SCALE GENOMIC DNA]</scope>
    <source>
        <strain evidence="3">RS5460</strain>
    </source>
</reference>
<dbReference type="Gene3D" id="2.60.40.1730">
    <property type="entry name" value="tricorn interacting facor f3 domain"/>
    <property type="match status" value="1"/>
</dbReference>
<feature type="non-terminal residue" evidence="2">
    <location>
        <position position="1"/>
    </location>
</feature>
<evidence type="ECO:0000313" key="3">
    <source>
        <dbReference type="Proteomes" id="UP001328107"/>
    </source>
</evidence>
<dbReference type="Proteomes" id="UP001328107">
    <property type="component" value="Unassembled WGS sequence"/>
</dbReference>
<dbReference type="GO" id="GO:0070006">
    <property type="term" value="F:metalloaminopeptidase activity"/>
    <property type="evidence" value="ECO:0007669"/>
    <property type="project" value="TreeGrafter"/>
</dbReference>
<gene>
    <name evidence="2" type="ORF">PMAYCL1PPCAC_30946</name>
</gene>
<dbReference type="PANTHER" id="PTHR11533:SF299">
    <property type="entry name" value="AMINOPEPTIDASE"/>
    <property type="match status" value="1"/>
</dbReference>
<dbReference type="AlphaFoldDB" id="A0AAN5IFB5"/>
<dbReference type="GO" id="GO:0043171">
    <property type="term" value="P:peptide catabolic process"/>
    <property type="evidence" value="ECO:0007669"/>
    <property type="project" value="TreeGrafter"/>
</dbReference>
<protein>
    <recommendedName>
        <fullName evidence="1">Aminopeptidase N-like N-terminal domain-containing protein</fullName>
    </recommendedName>
</protein>
<organism evidence="2 3">
    <name type="scientific">Pristionchus mayeri</name>
    <dbReference type="NCBI Taxonomy" id="1317129"/>
    <lineage>
        <taxon>Eukaryota</taxon>
        <taxon>Metazoa</taxon>
        <taxon>Ecdysozoa</taxon>
        <taxon>Nematoda</taxon>
        <taxon>Chromadorea</taxon>
        <taxon>Rhabditida</taxon>
        <taxon>Rhabditina</taxon>
        <taxon>Diplogasteromorpha</taxon>
        <taxon>Diplogasteroidea</taxon>
        <taxon>Neodiplogasteridae</taxon>
        <taxon>Pristionchus</taxon>
    </lineage>
</organism>
<dbReference type="InterPro" id="IPR042097">
    <property type="entry name" value="Aminopeptidase_N-like_N_sf"/>
</dbReference>
<accession>A0AAN5IFB5</accession>
<evidence type="ECO:0000313" key="2">
    <source>
        <dbReference type="EMBL" id="GMR60751.1"/>
    </source>
</evidence>
<dbReference type="InterPro" id="IPR050344">
    <property type="entry name" value="Peptidase_M1_aminopeptidases"/>
</dbReference>
<dbReference type="GO" id="GO:0005737">
    <property type="term" value="C:cytoplasm"/>
    <property type="evidence" value="ECO:0007669"/>
    <property type="project" value="TreeGrafter"/>
</dbReference>
<name>A0AAN5IFB5_9BILA</name>
<sequence>RILLLLLSSSLAWSISLEDESDLPVYLQGIRWQNVEAELRKDLRLTPFVRPLHYNVSLNVNVAGYNGAQSSYYDGIVIVTLNITAPVNEIEIHSLGLTISKVSLEARKMSKLTSLNDGKFHIRQERETIAIPSNRIIIPGEDVVLTITFNGTARNSSDRNVCLLQ</sequence>
<comment type="caution">
    <text evidence="2">The sequence shown here is derived from an EMBL/GenBank/DDBJ whole genome shotgun (WGS) entry which is preliminary data.</text>
</comment>
<dbReference type="InterPro" id="IPR045357">
    <property type="entry name" value="Aminopeptidase_N-like_N"/>
</dbReference>
<dbReference type="EMBL" id="BTRK01000006">
    <property type="protein sequence ID" value="GMR60751.1"/>
    <property type="molecule type" value="Genomic_DNA"/>
</dbReference>
<dbReference type="GO" id="GO:0042277">
    <property type="term" value="F:peptide binding"/>
    <property type="evidence" value="ECO:0007669"/>
    <property type="project" value="TreeGrafter"/>
</dbReference>
<evidence type="ECO:0000259" key="1">
    <source>
        <dbReference type="Pfam" id="PF17900"/>
    </source>
</evidence>
<dbReference type="PANTHER" id="PTHR11533">
    <property type="entry name" value="PROTEASE M1 ZINC METALLOPROTEASE"/>
    <property type="match status" value="1"/>
</dbReference>
<keyword evidence="3" id="KW-1185">Reference proteome</keyword>
<dbReference type="Pfam" id="PF17900">
    <property type="entry name" value="Peptidase_M1_N"/>
    <property type="match status" value="1"/>
</dbReference>
<feature type="domain" description="Aminopeptidase N-like N-terminal" evidence="1">
    <location>
        <begin position="51"/>
        <end position="155"/>
    </location>
</feature>
<dbReference type="GO" id="GO:0016020">
    <property type="term" value="C:membrane"/>
    <property type="evidence" value="ECO:0007669"/>
    <property type="project" value="TreeGrafter"/>
</dbReference>
<proteinExistence type="predicted"/>
<dbReference type="SUPFAM" id="SSF63737">
    <property type="entry name" value="Leukotriene A4 hydrolase N-terminal domain"/>
    <property type="match status" value="1"/>
</dbReference>
<dbReference type="GO" id="GO:0008270">
    <property type="term" value="F:zinc ion binding"/>
    <property type="evidence" value="ECO:0007669"/>
    <property type="project" value="TreeGrafter"/>
</dbReference>